<evidence type="ECO:0000256" key="8">
    <source>
        <dbReference type="ARBA" id="ARBA00023136"/>
    </source>
</evidence>
<feature type="transmembrane region" description="Helical" evidence="11">
    <location>
        <begin position="12"/>
        <end position="35"/>
    </location>
</feature>
<dbReference type="PANTHER" id="PTHR43099:SF5">
    <property type="entry name" value="HLYC_CORC FAMILY TRANSPORTER"/>
    <property type="match status" value="1"/>
</dbReference>
<dbReference type="FunFam" id="3.10.580.10:FF:000002">
    <property type="entry name" value="Magnesium/cobalt efflux protein CorC"/>
    <property type="match status" value="1"/>
</dbReference>
<evidence type="ECO:0000256" key="6">
    <source>
        <dbReference type="ARBA" id="ARBA00022989"/>
    </source>
</evidence>
<reference evidence="14 15" key="1">
    <citation type="submission" date="2012-09" db="EMBL/GenBank/DDBJ databases">
        <title>The Genome Sequence of Alloiococcus otitis ATCC 51267.</title>
        <authorList>
            <consortium name="The Broad Institute Genome Sequencing Platform"/>
            <person name="Earl A."/>
            <person name="Ward D."/>
            <person name="Feldgarden M."/>
            <person name="Gevers D."/>
            <person name="Huys G."/>
            <person name="Walker B."/>
            <person name="Young S.K."/>
            <person name="Zeng Q."/>
            <person name="Gargeya S."/>
            <person name="Fitzgerald M."/>
            <person name="Haas B."/>
            <person name="Abouelleil A."/>
            <person name="Alvarado L."/>
            <person name="Arachchi H.M."/>
            <person name="Berlin A.M."/>
            <person name="Chapman S.B."/>
            <person name="Goldberg J."/>
            <person name="Griggs A."/>
            <person name="Gujja S."/>
            <person name="Hansen M."/>
            <person name="Howarth C."/>
            <person name="Imamovic A."/>
            <person name="Larimer J."/>
            <person name="McCowen C."/>
            <person name="Montmayeur A."/>
            <person name="Murphy C."/>
            <person name="Neiman D."/>
            <person name="Pearson M."/>
            <person name="Priest M."/>
            <person name="Roberts A."/>
            <person name="Saif S."/>
            <person name="Shea T."/>
            <person name="Sisk P."/>
            <person name="Sykes S."/>
            <person name="Wortman J."/>
            <person name="Nusbaum C."/>
            <person name="Birren B."/>
        </authorList>
    </citation>
    <scope>NUCLEOTIDE SEQUENCE [LARGE SCALE GENOMIC DNA]</scope>
    <source>
        <strain evidence="14 15">ATCC 51267</strain>
    </source>
</reference>
<dbReference type="InterPro" id="IPR002550">
    <property type="entry name" value="CNNM"/>
</dbReference>
<dbReference type="InterPro" id="IPR051676">
    <property type="entry name" value="UPF0053_domain"/>
</dbReference>
<dbReference type="InterPro" id="IPR016169">
    <property type="entry name" value="FAD-bd_PCMH_sub2"/>
</dbReference>
<dbReference type="PROSITE" id="PS51371">
    <property type="entry name" value="CBS"/>
    <property type="match status" value="2"/>
</dbReference>
<evidence type="ECO:0000256" key="3">
    <source>
        <dbReference type="ARBA" id="ARBA00022475"/>
    </source>
</evidence>
<dbReference type="InterPro" id="IPR046342">
    <property type="entry name" value="CBS_dom_sf"/>
</dbReference>
<keyword evidence="8 10" id="KW-0472">Membrane</keyword>
<dbReference type="HOGENOM" id="CLU_015237_4_0_9"/>
<dbReference type="eggNOG" id="COG1253">
    <property type="taxonomic scope" value="Bacteria"/>
</dbReference>
<evidence type="ECO:0000256" key="2">
    <source>
        <dbReference type="ARBA" id="ARBA00006337"/>
    </source>
</evidence>
<evidence type="ECO:0008006" key="16">
    <source>
        <dbReference type="Google" id="ProtNLM"/>
    </source>
</evidence>
<keyword evidence="4 10" id="KW-0812">Transmembrane</keyword>
<dbReference type="STRING" id="883081.HMPREF9698_00018"/>
<dbReference type="SUPFAM" id="SSF54631">
    <property type="entry name" value="CBS-domain pair"/>
    <property type="match status" value="1"/>
</dbReference>
<accession>K9ECQ1</accession>
<keyword evidence="7 9" id="KW-0129">CBS domain</keyword>
<dbReference type="InterPro" id="IPR036318">
    <property type="entry name" value="FAD-bd_PCMH-like_sf"/>
</dbReference>
<dbReference type="Gene3D" id="3.30.465.10">
    <property type="match status" value="1"/>
</dbReference>
<comment type="subcellular location">
    <subcellularLocation>
        <location evidence="1">Cell membrane</location>
        <topology evidence="1">Multi-pass membrane protein</topology>
    </subcellularLocation>
</comment>
<feature type="domain" description="CBS" evidence="12">
    <location>
        <begin position="290"/>
        <end position="347"/>
    </location>
</feature>
<evidence type="ECO:0000259" key="13">
    <source>
        <dbReference type="PROSITE" id="PS51846"/>
    </source>
</evidence>
<feature type="transmembrane region" description="Helical" evidence="11">
    <location>
        <begin position="105"/>
        <end position="123"/>
    </location>
</feature>
<name>K9ECQ1_9LACT</name>
<dbReference type="CDD" id="cd04590">
    <property type="entry name" value="CBS_pair_CorC_HlyC_assoc"/>
    <property type="match status" value="1"/>
</dbReference>
<evidence type="ECO:0000313" key="15">
    <source>
        <dbReference type="Proteomes" id="UP000009875"/>
    </source>
</evidence>
<dbReference type="RefSeq" id="WP_003776071.1">
    <property type="nucleotide sequence ID" value="NZ_JH992957.1"/>
</dbReference>
<dbReference type="PROSITE" id="PS51846">
    <property type="entry name" value="CNNM"/>
    <property type="match status" value="1"/>
</dbReference>
<sequence>MPVEVSGRSLAIHLIVLLVLLAINAFVSAGEIAYISLSQQNMNDLALEDNKRAKKLLKLISESDQLISSLQSAITLTEVLASVYFSVFVYDLIQPLDFLPGPLDWLLPFALVVFLLTLIFIVLGEKIPKRLAAQDPDQAALRLVHGVAFIDSLMTPFVWLVSVSTKGLQKVLPYDFDYNTERFTRDEMQSILVESHNEGSIDMEEFTMLEGVLSLNDKIARAVMVPRTDIQMVNIDDDPKENIDEILESPFSRIPIYQGDRDNVVGILHTKSLLKSIRVKDEREIDLLALSYDPLFVPATMYIDDLLIDFKRQQQHMAILMDEYGGVEGIVTMEDLLEEIVGEIDDENDVQHLTDIRQVDKNNAFINAGIDIEEFNDYYKVNIPHEDIETLAGAITREIGFVPSSTDRFKLRVGNYVIQTLRAESGRIYTVKVTADPARSIITDYVIAESGDSQEV</sequence>
<dbReference type="GO" id="GO:0050660">
    <property type="term" value="F:flavin adenine dinucleotide binding"/>
    <property type="evidence" value="ECO:0007669"/>
    <property type="project" value="InterPro"/>
</dbReference>
<keyword evidence="5" id="KW-0677">Repeat</keyword>
<dbReference type="SMART" id="SM01091">
    <property type="entry name" value="CorC_HlyC"/>
    <property type="match status" value="1"/>
</dbReference>
<dbReference type="Pfam" id="PF03471">
    <property type="entry name" value="CorC_HlyC"/>
    <property type="match status" value="1"/>
</dbReference>
<dbReference type="GO" id="GO:0005886">
    <property type="term" value="C:plasma membrane"/>
    <property type="evidence" value="ECO:0007669"/>
    <property type="project" value="UniProtKB-SubCell"/>
</dbReference>
<evidence type="ECO:0000256" key="9">
    <source>
        <dbReference type="PROSITE-ProRule" id="PRU00703"/>
    </source>
</evidence>
<dbReference type="AlphaFoldDB" id="K9ECQ1"/>
<protein>
    <recommendedName>
        <fullName evidence="16">Hemolysin</fullName>
    </recommendedName>
</protein>
<evidence type="ECO:0000256" key="11">
    <source>
        <dbReference type="SAM" id="Phobius"/>
    </source>
</evidence>
<comment type="similarity">
    <text evidence="2">Belongs to the UPF0053 family.</text>
</comment>
<dbReference type="Gene3D" id="3.10.580.10">
    <property type="entry name" value="CBS-domain"/>
    <property type="match status" value="1"/>
</dbReference>
<feature type="transmembrane region" description="Helical" evidence="11">
    <location>
        <begin position="73"/>
        <end position="93"/>
    </location>
</feature>
<keyword evidence="6 10" id="KW-1133">Transmembrane helix</keyword>
<keyword evidence="3" id="KW-1003">Cell membrane</keyword>
<dbReference type="InterPro" id="IPR044751">
    <property type="entry name" value="Ion_transp-like_CBS"/>
</dbReference>
<gene>
    <name evidence="14" type="ORF">HMPREF9698_00018</name>
</gene>
<feature type="domain" description="CNNM transmembrane" evidence="13">
    <location>
        <begin position="6"/>
        <end position="205"/>
    </location>
</feature>
<dbReference type="InterPro" id="IPR005170">
    <property type="entry name" value="Transptr-assoc_dom"/>
</dbReference>
<evidence type="ECO:0000256" key="4">
    <source>
        <dbReference type="ARBA" id="ARBA00022692"/>
    </source>
</evidence>
<evidence type="ECO:0000256" key="1">
    <source>
        <dbReference type="ARBA" id="ARBA00004651"/>
    </source>
</evidence>
<dbReference type="Pfam" id="PF00571">
    <property type="entry name" value="CBS"/>
    <property type="match status" value="2"/>
</dbReference>
<evidence type="ECO:0000313" key="14">
    <source>
        <dbReference type="EMBL" id="EKU94428.1"/>
    </source>
</evidence>
<dbReference type="InterPro" id="IPR000644">
    <property type="entry name" value="CBS_dom"/>
</dbReference>
<evidence type="ECO:0000256" key="10">
    <source>
        <dbReference type="PROSITE-ProRule" id="PRU01193"/>
    </source>
</evidence>
<evidence type="ECO:0000256" key="5">
    <source>
        <dbReference type="ARBA" id="ARBA00022737"/>
    </source>
</evidence>
<evidence type="ECO:0000259" key="12">
    <source>
        <dbReference type="PROSITE" id="PS51371"/>
    </source>
</evidence>
<evidence type="ECO:0000256" key="7">
    <source>
        <dbReference type="ARBA" id="ARBA00023122"/>
    </source>
</evidence>
<comment type="caution">
    <text evidence="14">The sequence shown here is derived from an EMBL/GenBank/DDBJ whole genome shotgun (WGS) entry which is preliminary data.</text>
</comment>
<dbReference type="SUPFAM" id="SSF56176">
    <property type="entry name" value="FAD-binding/transporter-associated domain-like"/>
    <property type="match status" value="1"/>
</dbReference>
<keyword evidence="15" id="KW-1185">Reference proteome</keyword>
<dbReference type="Proteomes" id="UP000009875">
    <property type="component" value="Unassembled WGS sequence"/>
</dbReference>
<organism evidence="14 15">
    <name type="scientific">Alloiococcus otitis ATCC 51267</name>
    <dbReference type="NCBI Taxonomy" id="883081"/>
    <lineage>
        <taxon>Bacteria</taxon>
        <taxon>Bacillati</taxon>
        <taxon>Bacillota</taxon>
        <taxon>Bacilli</taxon>
        <taxon>Lactobacillales</taxon>
        <taxon>Carnobacteriaceae</taxon>
        <taxon>Alloiococcus</taxon>
    </lineage>
</organism>
<feature type="domain" description="CBS" evidence="12">
    <location>
        <begin position="224"/>
        <end position="285"/>
    </location>
</feature>
<dbReference type="PATRIC" id="fig|883081.3.peg.19"/>
<proteinExistence type="inferred from homology"/>
<dbReference type="EMBL" id="AGXA01000001">
    <property type="protein sequence ID" value="EKU94428.1"/>
    <property type="molecule type" value="Genomic_DNA"/>
</dbReference>
<dbReference type="PANTHER" id="PTHR43099">
    <property type="entry name" value="UPF0053 PROTEIN YRKA"/>
    <property type="match status" value="1"/>
</dbReference>
<dbReference type="Pfam" id="PF01595">
    <property type="entry name" value="CNNM"/>
    <property type="match status" value="1"/>
</dbReference>
<feature type="transmembrane region" description="Helical" evidence="11">
    <location>
        <begin position="143"/>
        <end position="162"/>
    </location>
</feature>